<keyword evidence="1" id="KW-0812">Transmembrane</keyword>
<evidence type="ECO:0000313" key="3">
    <source>
        <dbReference type="Proteomes" id="UP000028681"/>
    </source>
</evidence>
<evidence type="ECO:0000313" key="2">
    <source>
        <dbReference type="EMBL" id="AIJ06711.1"/>
    </source>
</evidence>
<proteinExistence type="predicted"/>
<reference evidence="2 3" key="1">
    <citation type="journal article" date="2012" name="PLoS ONE">
        <title>Edwardsiella comparative phylogenomics reveal the new intra/inter-species taxonomic relationships, virulence evolution and niche adaptation mechanisms.</title>
        <authorList>
            <person name="Yang M."/>
            <person name="Lv Y."/>
            <person name="Xiao J."/>
            <person name="Wu H."/>
            <person name="Zheng H."/>
            <person name="Liu Q."/>
            <person name="Zhang Y."/>
            <person name="Wang Q."/>
        </authorList>
    </citation>
    <scope>NUCLEOTIDE SEQUENCE [LARGE SCALE GENOMIC DNA]</scope>
    <source>
        <strain evidence="3">080813</strain>
    </source>
</reference>
<protein>
    <submittedName>
        <fullName evidence="2">Putative inner membrane protein</fullName>
    </submittedName>
</protein>
<feature type="transmembrane region" description="Helical" evidence="1">
    <location>
        <begin position="66"/>
        <end position="86"/>
    </location>
</feature>
<dbReference type="HOGENOM" id="CLU_142271_0_0_6"/>
<dbReference type="AlphaFoldDB" id="A0A076LEU4"/>
<dbReference type="EMBL" id="CP006664">
    <property type="protein sequence ID" value="AIJ06711.1"/>
    <property type="molecule type" value="Genomic_DNA"/>
</dbReference>
<dbReference type="KEGG" id="ete:ETEE_0230"/>
<accession>A0A076LEU4</accession>
<sequence>MDDMLQRVQALPRSDGRGFAPVPVLVAGMAIIGIRLAGAVLLLVTLGGAGLADFVGGAWQSWESGALLLAGLGLWLIELGCGAAVMRGSARGRGIYLGCQLLVTGYMLCSSLGGFHPELFSVDGDDSGQIVRALLGQKLPDLLILALLFIPLASRRYFRRRL</sequence>
<dbReference type="InterPro" id="IPR019703">
    <property type="entry name" value="YbjO_DH-like"/>
</dbReference>
<feature type="transmembrane region" description="Helical" evidence="1">
    <location>
        <begin position="21"/>
        <end position="46"/>
    </location>
</feature>
<feature type="transmembrane region" description="Helical" evidence="1">
    <location>
        <begin position="135"/>
        <end position="153"/>
    </location>
</feature>
<name>A0A076LEU4_9GAMM</name>
<gene>
    <name evidence="2" type="ORF">ETEE_0230</name>
</gene>
<organism evidence="2 3">
    <name type="scientific">Edwardsiella anguillarum ET080813</name>
    <dbReference type="NCBI Taxonomy" id="667120"/>
    <lineage>
        <taxon>Bacteria</taxon>
        <taxon>Pseudomonadati</taxon>
        <taxon>Pseudomonadota</taxon>
        <taxon>Gammaproteobacteria</taxon>
        <taxon>Enterobacterales</taxon>
        <taxon>Hafniaceae</taxon>
        <taxon>Edwardsiella</taxon>
    </lineage>
</organism>
<dbReference type="Proteomes" id="UP000028681">
    <property type="component" value="Chromosome"/>
</dbReference>
<dbReference type="Pfam" id="PF10767">
    <property type="entry name" value="YbjO_DH-like"/>
    <property type="match status" value="1"/>
</dbReference>
<evidence type="ECO:0000256" key="1">
    <source>
        <dbReference type="SAM" id="Phobius"/>
    </source>
</evidence>
<keyword evidence="1" id="KW-1133">Transmembrane helix</keyword>
<keyword evidence="1" id="KW-0472">Membrane</keyword>
<feature type="transmembrane region" description="Helical" evidence="1">
    <location>
        <begin position="95"/>
        <end position="115"/>
    </location>
</feature>